<sequence length="133" mass="14876">MFTTGPELPQSTQWGDWTSFTSVSSDFDSEHRLLSPLYPLDALPLDADMHYDSWMGSQEFTCGSSSRPELPCMDDCFSFPSMIFDSVPLPVSSDKSKHRVRRIVSPFDYLNRDSSVSATCLITRASPNGTPRP</sequence>
<proteinExistence type="predicted"/>
<keyword evidence="2" id="KW-1185">Reference proteome</keyword>
<accession>A0A5C3QQE4</accession>
<evidence type="ECO:0000313" key="2">
    <source>
        <dbReference type="Proteomes" id="UP000305067"/>
    </source>
</evidence>
<dbReference type="Proteomes" id="UP000305067">
    <property type="component" value="Unassembled WGS sequence"/>
</dbReference>
<organism evidence="1 2">
    <name type="scientific">Pterulicium gracile</name>
    <dbReference type="NCBI Taxonomy" id="1884261"/>
    <lineage>
        <taxon>Eukaryota</taxon>
        <taxon>Fungi</taxon>
        <taxon>Dikarya</taxon>
        <taxon>Basidiomycota</taxon>
        <taxon>Agaricomycotina</taxon>
        <taxon>Agaricomycetes</taxon>
        <taxon>Agaricomycetidae</taxon>
        <taxon>Agaricales</taxon>
        <taxon>Pleurotineae</taxon>
        <taxon>Pterulaceae</taxon>
        <taxon>Pterulicium</taxon>
    </lineage>
</organism>
<name>A0A5C3QQE4_9AGAR</name>
<protein>
    <submittedName>
        <fullName evidence="1">Uncharacterized protein</fullName>
    </submittedName>
</protein>
<gene>
    <name evidence="1" type="ORF">BDV98DRAFT_364742</name>
</gene>
<dbReference type="EMBL" id="ML178819">
    <property type="protein sequence ID" value="TFL04205.1"/>
    <property type="molecule type" value="Genomic_DNA"/>
</dbReference>
<reference evidence="1 2" key="1">
    <citation type="journal article" date="2019" name="Nat. Ecol. Evol.">
        <title>Megaphylogeny resolves global patterns of mushroom evolution.</title>
        <authorList>
            <person name="Varga T."/>
            <person name="Krizsan K."/>
            <person name="Foldi C."/>
            <person name="Dima B."/>
            <person name="Sanchez-Garcia M."/>
            <person name="Sanchez-Ramirez S."/>
            <person name="Szollosi G.J."/>
            <person name="Szarkandi J.G."/>
            <person name="Papp V."/>
            <person name="Albert L."/>
            <person name="Andreopoulos W."/>
            <person name="Angelini C."/>
            <person name="Antonin V."/>
            <person name="Barry K.W."/>
            <person name="Bougher N.L."/>
            <person name="Buchanan P."/>
            <person name="Buyck B."/>
            <person name="Bense V."/>
            <person name="Catcheside P."/>
            <person name="Chovatia M."/>
            <person name="Cooper J."/>
            <person name="Damon W."/>
            <person name="Desjardin D."/>
            <person name="Finy P."/>
            <person name="Geml J."/>
            <person name="Haridas S."/>
            <person name="Hughes K."/>
            <person name="Justo A."/>
            <person name="Karasinski D."/>
            <person name="Kautmanova I."/>
            <person name="Kiss B."/>
            <person name="Kocsube S."/>
            <person name="Kotiranta H."/>
            <person name="LaButti K.M."/>
            <person name="Lechner B.E."/>
            <person name="Liimatainen K."/>
            <person name="Lipzen A."/>
            <person name="Lukacs Z."/>
            <person name="Mihaltcheva S."/>
            <person name="Morgado L.N."/>
            <person name="Niskanen T."/>
            <person name="Noordeloos M.E."/>
            <person name="Ohm R.A."/>
            <person name="Ortiz-Santana B."/>
            <person name="Ovrebo C."/>
            <person name="Racz N."/>
            <person name="Riley R."/>
            <person name="Savchenko A."/>
            <person name="Shiryaev A."/>
            <person name="Soop K."/>
            <person name="Spirin V."/>
            <person name="Szebenyi C."/>
            <person name="Tomsovsky M."/>
            <person name="Tulloss R.E."/>
            <person name="Uehling J."/>
            <person name="Grigoriev I.V."/>
            <person name="Vagvolgyi C."/>
            <person name="Papp T."/>
            <person name="Martin F.M."/>
            <person name="Miettinen O."/>
            <person name="Hibbett D.S."/>
            <person name="Nagy L.G."/>
        </authorList>
    </citation>
    <scope>NUCLEOTIDE SEQUENCE [LARGE SCALE GENOMIC DNA]</scope>
    <source>
        <strain evidence="1 2">CBS 309.79</strain>
    </source>
</reference>
<dbReference type="AlphaFoldDB" id="A0A5C3QQE4"/>
<evidence type="ECO:0000313" key="1">
    <source>
        <dbReference type="EMBL" id="TFL04205.1"/>
    </source>
</evidence>